<dbReference type="Pfam" id="PF00920">
    <property type="entry name" value="ILVD_EDD_N"/>
    <property type="match status" value="1"/>
</dbReference>
<evidence type="ECO:0000256" key="2">
    <source>
        <dbReference type="ARBA" id="ARBA00023239"/>
    </source>
</evidence>
<dbReference type="SUPFAM" id="SSF52016">
    <property type="entry name" value="LeuD/IlvD-like"/>
    <property type="match status" value="1"/>
</dbReference>
<sequence>MTKSPLRSIFAPGSTRWAVRRAQWKALGLSDEDFEKPKIAIVNTSSELSSCFSHLDGITPVIKEAIRKAGGVPFEIRTAAPSDFITAAGKGARYILPSRDLVANDIEVAVEGALLDGMICLASCDKTAPGQLMAAARINIPSLFVICGYQGHGVYKDHEVDIEEVFESVGKLASGGMSLEDLTGMCDVSVSGPGVCSGMGTANSMHMVCEALGMCLPGNAPVRANSQSMFEYARRAGERIVGMVHEDLKPRDIMTPAAFENAVALMLAASTSINCVRHLQAIADEAGLADVDLYEIVNRLGKEVPLLVAIRPNGTDRVEALEAGGGARGLLKRLQPLLHTEAHTATGGTLKDDLEAYSLPTGSIIRPLDAPLSRQAALVVMRGSLAPLGALLKLGTGSANKLHFKGPARVFHTQDDAITALGDGRLQEGDVAVLRYLGPKGGPGLAYASWFVAALEGSPLSEKVAVVTDGQLSGLNRGIACGQIAPEAAEGGPLALIENGDTIEIDVGQRSITLLVEEAELARRREELKPWVPNSERGWLSIYQRLAKPIYKGSTLTPE</sequence>
<dbReference type="Pfam" id="PF24877">
    <property type="entry name" value="ILV_EDD_C"/>
    <property type="match status" value="1"/>
</dbReference>
<evidence type="ECO:0000313" key="6">
    <source>
        <dbReference type="Proteomes" id="UP001494588"/>
    </source>
</evidence>
<accession>A0ABU9QHU9</accession>
<dbReference type="PANTHER" id="PTHR43661:SF3">
    <property type="entry name" value="D-XYLONATE DEHYDRATASE YAGF-RELATED"/>
    <property type="match status" value="1"/>
</dbReference>
<dbReference type="EMBL" id="JAZHGC010000023">
    <property type="protein sequence ID" value="MEM5289050.1"/>
    <property type="molecule type" value="Genomic_DNA"/>
</dbReference>
<dbReference type="GO" id="GO:0004160">
    <property type="term" value="F:dihydroxy-acid dehydratase activity"/>
    <property type="evidence" value="ECO:0007669"/>
    <property type="project" value="UniProtKB-EC"/>
</dbReference>
<dbReference type="InterPro" id="IPR020558">
    <property type="entry name" value="DiOHA_6PGluconate_deHydtase_CS"/>
</dbReference>
<protein>
    <submittedName>
        <fullName evidence="5">Dihydroxy-acid dehydratase</fullName>
        <ecNumber evidence="5">4.2.1.9</ecNumber>
    </submittedName>
</protein>
<dbReference type="InterPro" id="IPR037237">
    <property type="entry name" value="IlvD/EDD_N"/>
</dbReference>
<dbReference type="PANTHER" id="PTHR43661">
    <property type="entry name" value="D-XYLONATE DEHYDRATASE"/>
    <property type="match status" value="1"/>
</dbReference>
<dbReference type="EC" id="4.2.1.9" evidence="5"/>
<name>A0ABU9QHU9_9BURK</name>
<dbReference type="RefSeq" id="WP_201656488.1">
    <property type="nucleotide sequence ID" value="NZ_CAJHCS010000025.1"/>
</dbReference>
<feature type="domain" description="Dihydroxy-acid/6-phosphogluconate dehydratase C-terminal" evidence="4">
    <location>
        <begin position="364"/>
        <end position="553"/>
    </location>
</feature>
<dbReference type="Proteomes" id="UP001494588">
    <property type="component" value="Unassembled WGS sequence"/>
</dbReference>
<gene>
    <name evidence="5" type="primary">ilvD</name>
    <name evidence="5" type="ORF">V4C55_25280</name>
</gene>
<dbReference type="InterPro" id="IPR000581">
    <property type="entry name" value="ILV_EDD_N"/>
</dbReference>
<dbReference type="InterPro" id="IPR042096">
    <property type="entry name" value="Dihydro-acid_dehy_C"/>
</dbReference>
<proteinExistence type="inferred from homology"/>
<keyword evidence="6" id="KW-1185">Reference proteome</keyword>
<dbReference type="Gene3D" id="3.50.30.80">
    <property type="entry name" value="IlvD/EDD C-terminal domain-like"/>
    <property type="match status" value="1"/>
</dbReference>
<dbReference type="SUPFAM" id="SSF143975">
    <property type="entry name" value="IlvD/EDD N-terminal domain-like"/>
    <property type="match status" value="1"/>
</dbReference>
<organism evidence="5 6">
    <name type="scientific">Paraburkholderia sabiae</name>
    <dbReference type="NCBI Taxonomy" id="273251"/>
    <lineage>
        <taxon>Bacteria</taxon>
        <taxon>Pseudomonadati</taxon>
        <taxon>Pseudomonadota</taxon>
        <taxon>Betaproteobacteria</taxon>
        <taxon>Burkholderiales</taxon>
        <taxon>Burkholderiaceae</taxon>
        <taxon>Paraburkholderia</taxon>
    </lineage>
</organism>
<reference evidence="5 6" key="1">
    <citation type="submission" date="2024-01" db="EMBL/GenBank/DDBJ databases">
        <title>The diversity of rhizobia nodulating Mimosa spp. in eleven states of Brazil covering several biomes is determined by host plant, location, and edaphic factors.</title>
        <authorList>
            <person name="Rouws L."/>
            <person name="Barauna A."/>
            <person name="Beukes C."/>
            <person name="De Faria S.M."/>
            <person name="Gross E."/>
            <person name="Dos Reis Junior F.B."/>
            <person name="Simon M."/>
            <person name="Maluk M."/>
            <person name="Odee D.W."/>
            <person name="Kenicer G."/>
            <person name="Young J.P.W."/>
            <person name="Reis V.M."/>
            <person name="Zilli J."/>
            <person name="James E.K."/>
        </authorList>
    </citation>
    <scope>NUCLEOTIDE SEQUENCE [LARGE SCALE GENOMIC DNA]</scope>
    <source>
        <strain evidence="5 6">JPY77</strain>
    </source>
</reference>
<feature type="domain" description="Dihydroxy-acid/6-phosphogluconate dehydratase N-terminal" evidence="3">
    <location>
        <begin position="36"/>
        <end position="352"/>
    </location>
</feature>
<dbReference type="PROSITE" id="PS00886">
    <property type="entry name" value="ILVD_EDD_1"/>
    <property type="match status" value="1"/>
</dbReference>
<evidence type="ECO:0000259" key="3">
    <source>
        <dbReference type="Pfam" id="PF00920"/>
    </source>
</evidence>
<evidence type="ECO:0000313" key="5">
    <source>
        <dbReference type="EMBL" id="MEM5289050.1"/>
    </source>
</evidence>
<evidence type="ECO:0000256" key="1">
    <source>
        <dbReference type="ARBA" id="ARBA00006486"/>
    </source>
</evidence>
<dbReference type="InterPro" id="IPR056740">
    <property type="entry name" value="ILV_EDD_C"/>
</dbReference>
<comment type="caution">
    <text evidence="5">The sequence shown here is derived from an EMBL/GenBank/DDBJ whole genome shotgun (WGS) entry which is preliminary data.</text>
</comment>
<evidence type="ECO:0000259" key="4">
    <source>
        <dbReference type="Pfam" id="PF24877"/>
    </source>
</evidence>
<keyword evidence="2 5" id="KW-0456">Lyase</keyword>
<comment type="similarity">
    <text evidence="1">Belongs to the IlvD/Edd family.</text>
</comment>